<dbReference type="RefSeq" id="WP_161259826.1">
    <property type="nucleotide sequence ID" value="NZ_WXEY01000032.1"/>
</dbReference>
<dbReference type="PANTHER" id="PTHR32089:SF112">
    <property type="entry name" value="LYSOZYME-LIKE PROTEIN-RELATED"/>
    <property type="match status" value="1"/>
</dbReference>
<dbReference type="SUPFAM" id="SSF58104">
    <property type="entry name" value="Methyl-accepting chemotaxis protein (MCP) signaling domain"/>
    <property type="match status" value="1"/>
</dbReference>
<dbReference type="InterPro" id="IPR004089">
    <property type="entry name" value="MCPsignal_dom"/>
</dbReference>
<accession>A0A845L7P2</accession>
<evidence type="ECO:0000313" key="4">
    <source>
        <dbReference type="EMBL" id="MZP31309.1"/>
    </source>
</evidence>
<proteinExistence type="predicted"/>
<organism evidence="4 5">
    <name type="scientific">Heliomicrobium undosum</name>
    <dbReference type="NCBI Taxonomy" id="121734"/>
    <lineage>
        <taxon>Bacteria</taxon>
        <taxon>Bacillati</taxon>
        <taxon>Bacillota</taxon>
        <taxon>Clostridia</taxon>
        <taxon>Eubacteriales</taxon>
        <taxon>Heliobacteriaceae</taxon>
        <taxon>Heliomicrobium</taxon>
    </lineage>
</organism>
<gene>
    <name evidence="4" type="ORF">GTO91_16500</name>
</gene>
<evidence type="ECO:0000313" key="5">
    <source>
        <dbReference type="Proteomes" id="UP000463470"/>
    </source>
</evidence>
<dbReference type="GO" id="GO:0016020">
    <property type="term" value="C:membrane"/>
    <property type="evidence" value="ECO:0007669"/>
    <property type="project" value="InterPro"/>
</dbReference>
<evidence type="ECO:0000259" key="3">
    <source>
        <dbReference type="PROSITE" id="PS50111"/>
    </source>
</evidence>
<dbReference type="SMART" id="SM00283">
    <property type="entry name" value="MA"/>
    <property type="match status" value="1"/>
</dbReference>
<dbReference type="OrthoDB" id="3192at2"/>
<dbReference type="PANTHER" id="PTHR32089">
    <property type="entry name" value="METHYL-ACCEPTING CHEMOTAXIS PROTEIN MCPB"/>
    <property type="match status" value="1"/>
</dbReference>
<dbReference type="GO" id="GO:0007165">
    <property type="term" value="P:signal transduction"/>
    <property type="evidence" value="ECO:0007669"/>
    <property type="project" value="UniProtKB-KW"/>
</dbReference>
<evidence type="ECO:0000256" key="2">
    <source>
        <dbReference type="PROSITE-ProRule" id="PRU00284"/>
    </source>
</evidence>
<evidence type="ECO:0000256" key="1">
    <source>
        <dbReference type="ARBA" id="ARBA00023224"/>
    </source>
</evidence>
<keyword evidence="1 2" id="KW-0807">Transducer</keyword>
<feature type="domain" description="Methyl-accepting transducer" evidence="3">
    <location>
        <begin position="132"/>
        <end position="275"/>
    </location>
</feature>
<sequence length="275" mass="30123">MIKGKDLVDAFITIGPYLSRIISKDMMFCVTDREKFLAYFPGEIIDVKQNTGATVPKEDPIHLAMDTKQVIVGVVPREAYGFPFKATVTPILDDDENVIGCIGVGLSMETEDRSIHLSNEINSFMSDLHQNIEQIVTASETIKGNVNELTSRIQTISESVQQINKVLGFISKISGKTKMLGINASIESARIGVEGRGFQIVAEEIRKLSDESQKTAKLIQTLTSNITDGIKTCADSVSHSLESTENQNEILQKITSTIQELRLMSGELAKVAGSL</sequence>
<comment type="caution">
    <text evidence="4">The sequence shown here is derived from an EMBL/GenBank/DDBJ whole genome shotgun (WGS) entry which is preliminary data.</text>
</comment>
<dbReference type="SUPFAM" id="SSF103190">
    <property type="entry name" value="Sensory domain-like"/>
    <property type="match status" value="1"/>
</dbReference>
<keyword evidence="5" id="KW-1185">Reference proteome</keyword>
<protein>
    <recommendedName>
        <fullName evidence="3">Methyl-accepting transducer domain-containing protein</fullName>
    </recommendedName>
</protein>
<name>A0A845L7P2_9FIRM</name>
<dbReference type="Proteomes" id="UP000463470">
    <property type="component" value="Unassembled WGS sequence"/>
</dbReference>
<dbReference type="Gene3D" id="1.10.287.950">
    <property type="entry name" value="Methyl-accepting chemotaxis protein"/>
    <property type="match status" value="1"/>
</dbReference>
<dbReference type="EMBL" id="WXEY01000032">
    <property type="protein sequence ID" value="MZP31309.1"/>
    <property type="molecule type" value="Genomic_DNA"/>
</dbReference>
<reference evidence="4 5" key="1">
    <citation type="submission" date="2020-01" db="EMBL/GenBank/DDBJ databases">
        <title>Whole-genome sequence of Heliobacterium undosum DSM 13378.</title>
        <authorList>
            <person name="Kyndt J.A."/>
            <person name="Meyer T.E."/>
        </authorList>
    </citation>
    <scope>NUCLEOTIDE SEQUENCE [LARGE SCALE GENOMIC DNA]</scope>
    <source>
        <strain evidence="4 5">DSM 13378</strain>
    </source>
</reference>
<dbReference type="AlphaFoldDB" id="A0A845L7P2"/>
<dbReference type="PROSITE" id="PS50111">
    <property type="entry name" value="CHEMOTAXIS_TRANSDUC_2"/>
    <property type="match status" value="1"/>
</dbReference>
<dbReference type="Pfam" id="PF00015">
    <property type="entry name" value="MCPsignal"/>
    <property type="match status" value="1"/>
</dbReference>
<dbReference type="InterPro" id="IPR029151">
    <property type="entry name" value="Sensor-like_sf"/>
</dbReference>